<evidence type="ECO:0000313" key="3">
    <source>
        <dbReference type="Proteomes" id="UP000185151"/>
    </source>
</evidence>
<dbReference type="Gene3D" id="2.60.120.10">
    <property type="entry name" value="Jelly Rolls"/>
    <property type="match status" value="1"/>
</dbReference>
<dbReference type="Pfam" id="PF12973">
    <property type="entry name" value="Cupin_7"/>
    <property type="match status" value="1"/>
</dbReference>
<sequence>MNVKLAERILDVADIHWEHPRHFDHGIDQLVVVDTLDERAKRGMRTRLVRFAPGAATRVPFLHDYHEEVYLVSGDQSRLDVATFERRDTHLTGTYFVRPAGTEHGPFSSEAGCVLLEIHYYDA</sequence>
<dbReference type="EMBL" id="FSRU01000001">
    <property type="protein sequence ID" value="SIN92733.1"/>
    <property type="molecule type" value="Genomic_DNA"/>
</dbReference>
<dbReference type="Proteomes" id="UP000185151">
    <property type="component" value="Unassembled WGS sequence"/>
</dbReference>
<evidence type="ECO:0000259" key="1">
    <source>
        <dbReference type="Pfam" id="PF12973"/>
    </source>
</evidence>
<name>A0A1N6FBT0_9BURK</name>
<keyword evidence="3" id="KW-1185">Reference proteome</keyword>
<dbReference type="SUPFAM" id="SSF51182">
    <property type="entry name" value="RmlC-like cupins"/>
    <property type="match status" value="1"/>
</dbReference>
<reference evidence="2 3" key="1">
    <citation type="submission" date="2016-11" db="EMBL/GenBank/DDBJ databases">
        <authorList>
            <person name="Jaros S."/>
            <person name="Januszkiewicz K."/>
            <person name="Wedrychowicz H."/>
        </authorList>
    </citation>
    <scope>NUCLEOTIDE SEQUENCE [LARGE SCALE GENOMIC DNA]</scope>
    <source>
        <strain evidence="2 3">GAS95</strain>
    </source>
</reference>
<gene>
    <name evidence="2" type="ORF">SAMN05444165_0113</name>
</gene>
<dbReference type="InterPro" id="IPR014710">
    <property type="entry name" value="RmlC-like_jellyroll"/>
</dbReference>
<dbReference type="RefSeq" id="WP_074293743.1">
    <property type="nucleotide sequence ID" value="NZ_FSRU01000001.1"/>
</dbReference>
<feature type="domain" description="ChrR-like cupin" evidence="1">
    <location>
        <begin position="10"/>
        <end position="116"/>
    </location>
</feature>
<dbReference type="InterPro" id="IPR011051">
    <property type="entry name" value="RmlC_Cupin_sf"/>
</dbReference>
<accession>A0A1N6FBT0</accession>
<evidence type="ECO:0000313" key="2">
    <source>
        <dbReference type="EMBL" id="SIN92733.1"/>
    </source>
</evidence>
<organism evidence="2 3">
    <name type="scientific">Paraburkholderia phenazinium</name>
    <dbReference type="NCBI Taxonomy" id="60549"/>
    <lineage>
        <taxon>Bacteria</taxon>
        <taxon>Pseudomonadati</taxon>
        <taxon>Pseudomonadota</taxon>
        <taxon>Betaproteobacteria</taxon>
        <taxon>Burkholderiales</taxon>
        <taxon>Burkholderiaceae</taxon>
        <taxon>Paraburkholderia</taxon>
    </lineage>
</organism>
<dbReference type="InterPro" id="IPR025979">
    <property type="entry name" value="ChrR-like_cupin_dom"/>
</dbReference>
<dbReference type="OrthoDB" id="9793147at2"/>
<proteinExistence type="predicted"/>
<protein>
    <submittedName>
        <fullName evidence="2">ChrR Cupin-like domain-containing protein</fullName>
    </submittedName>
</protein>
<dbReference type="AlphaFoldDB" id="A0A1N6FBT0"/>